<dbReference type="Proteomes" id="UP000554235">
    <property type="component" value="Unassembled WGS sequence"/>
</dbReference>
<dbReference type="OrthoDB" id="5078127at2759"/>
<evidence type="ECO:0000313" key="2">
    <source>
        <dbReference type="Proteomes" id="UP000554235"/>
    </source>
</evidence>
<dbReference type="EMBL" id="JAADYS010000542">
    <property type="protein sequence ID" value="KAF4468935.1"/>
    <property type="molecule type" value="Genomic_DNA"/>
</dbReference>
<comment type="caution">
    <text evidence="1">The sequence shown here is derived from an EMBL/GenBank/DDBJ whole genome shotgun (WGS) entry which is preliminary data.</text>
</comment>
<evidence type="ECO:0000313" key="1">
    <source>
        <dbReference type="EMBL" id="KAF4468935.1"/>
    </source>
</evidence>
<keyword evidence="2" id="KW-1185">Reference proteome</keyword>
<name>A0A8H4LIG2_9HYPO</name>
<accession>A0A8H4LIG2</accession>
<protein>
    <submittedName>
        <fullName evidence="1">Uncharacterized protein</fullName>
    </submittedName>
</protein>
<sequence>MDDTLQPALEAIARWATHTHDTFDLKLGHIQGPPATAKGIKVPSGISQGISRRMPEMKVFHVVPGFKKDQVEGERAASGRNMSAPIGSKALIILDADPDYSADFALALTAAASFAESATAQDDNAAMRVVTLSWEGIHQLTKKLFGQWGVPREFNLPCASRKNPKWINTRPEDDIEAVLNGCANRVSAKGRHTVMSFGPPLSDRVTWPSLEFSLELFEKLIRQFPHDTDRAMYILTSSDRAPALLEGCETGHIIVSETSSRPIFDLETRQVVTVTVTASTSERNQQRNWAYRTDSSVSYVYSPEHFLQGDNANRPRRINILNSQVDGFLVGLTAFSTWPVSFRSLLHLVASPGDEVLADMAQRLRLQRIITYDDSVLGFSLAIPPPFHQLFYEVLPLVRYDSRVARFACSPSRTPLVSLAKLQLAGVLTYGMRDMFELESGLNSEQGKFIYKHSQGFLGGLSIYGTAWMALGLMKAVMAPEMAPSLRGEHVITAANGLMTVWVASVRKAHDLCTTFLKMWQRCGMPVAEPEVDMVGNEPTLEISRDEVHGLFLDLARAYAHQTTVVRFKENWWPQVEDFLSGQIFVCDKSLRHIIAWDKIQESDGDCAVGFYTKAVRRGNETVILDWNWIPDRVWRMYGNELRFIDRDGIMALQTRRPLVPNEDEA</sequence>
<dbReference type="AlphaFoldDB" id="A0A8H4LIG2"/>
<reference evidence="1 2" key="1">
    <citation type="submission" date="2020-01" db="EMBL/GenBank/DDBJ databases">
        <title>Identification and distribution of gene clusters putatively required for synthesis of sphingolipid metabolism inhibitors in phylogenetically diverse species of the filamentous fungus Fusarium.</title>
        <authorList>
            <person name="Kim H.-S."/>
            <person name="Busman M."/>
            <person name="Brown D.W."/>
            <person name="Divon H."/>
            <person name="Uhlig S."/>
            <person name="Proctor R.H."/>
        </authorList>
    </citation>
    <scope>NUCLEOTIDE SEQUENCE [LARGE SCALE GENOMIC DNA]</scope>
    <source>
        <strain evidence="1 2">NRRL 20459</strain>
    </source>
</reference>
<proteinExistence type="predicted"/>
<organism evidence="1 2">
    <name type="scientific">Fusarium albosuccineum</name>
    <dbReference type="NCBI Taxonomy" id="1237068"/>
    <lineage>
        <taxon>Eukaryota</taxon>
        <taxon>Fungi</taxon>
        <taxon>Dikarya</taxon>
        <taxon>Ascomycota</taxon>
        <taxon>Pezizomycotina</taxon>
        <taxon>Sordariomycetes</taxon>
        <taxon>Hypocreomycetidae</taxon>
        <taxon>Hypocreales</taxon>
        <taxon>Nectriaceae</taxon>
        <taxon>Fusarium</taxon>
        <taxon>Fusarium decemcellulare species complex</taxon>
    </lineage>
</organism>
<gene>
    <name evidence="1" type="ORF">FALBO_4152</name>
</gene>